<dbReference type="EMBL" id="CP027792">
    <property type="protein sequence ID" value="AVP57605.1"/>
    <property type="molecule type" value="Genomic_DNA"/>
</dbReference>
<dbReference type="Proteomes" id="UP000241829">
    <property type="component" value="Chromosome"/>
</dbReference>
<name>A0A2P1NKP6_9BURK</name>
<dbReference type="OrthoDB" id="8909306at2"/>
<proteinExistence type="predicted"/>
<protein>
    <submittedName>
        <fullName evidence="1">Uncharacterized protein</fullName>
    </submittedName>
</protein>
<dbReference type="RefSeq" id="WP_106846158.1">
    <property type="nucleotide sequence ID" value="NZ_CP027792.1"/>
</dbReference>
<evidence type="ECO:0000313" key="2">
    <source>
        <dbReference type="Proteomes" id="UP000241829"/>
    </source>
</evidence>
<keyword evidence="2" id="KW-1185">Reference proteome</keyword>
<dbReference type="AlphaFoldDB" id="A0A2P1NKP6"/>
<dbReference type="KEGG" id="melm:C7H73_08005"/>
<organism evidence="1 2">
    <name type="scientific">Pulveribacter suum</name>
    <dbReference type="NCBI Taxonomy" id="2116657"/>
    <lineage>
        <taxon>Bacteria</taxon>
        <taxon>Pseudomonadati</taxon>
        <taxon>Pseudomonadota</taxon>
        <taxon>Betaproteobacteria</taxon>
        <taxon>Burkholderiales</taxon>
        <taxon>Comamonadaceae</taxon>
        <taxon>Pulveribacter</taxon>
    </lineage>
</organism>
<accession>A0A2P1NKP6</accession>
<reference evidence="2" key="1">
    <citation type="submission" date="2018-03" db="EMBL/GenBank/DDBJ databases">
        <title>Genome sequencing of Melaminivora sp. strain SC2-7.</title>
        <authorList>
            <person name="Kim S.-J."/>
            <person name="Heo J."/>
            <person name="Ahn J.-H."/>
            <person name="Kwon S.-W."/>
        </authorList>
    </citation>
    <scope>NUCLEOTIDE SEQUENCE [LARGE SCALE GENOMIC DNA]</scope>
    <source>
        <strain evidence="2">SC2-7</strain>
    </source>
</reference>
<evidence type="ECO:0000313" key="1">
    <source>
        <dbReference type="EMBL" id="AVP57605.1"/>
    </source>
</evidence>
<sequence length="86" mass="9741">MHVLATPLTAPEPSEVPWGWSSRFRMPLYRPGTKVRHGGSWETVSHVGLRRHDMTVYLVGRTEPVDPVELELAPTVFTTARVHQQP</sequence>
<gene>
    <name evidence="1" type="ORF">C7H73_08005</name>
</gene>